<evidence type="ECO:0000313" key="2">
    <source>
        <dbReference type="Proteomes" id="UP000034231"/>
    </source>
</evidence>
<dbReference type="AlphaFoldDB" id="A0A0G0IIN6"/>
<accession>A0A0G0IIN6</accession>
<comment type="caution">
    <text evidence="1">The sequence shown here is derived from an EMBL/GenBank/DDBJ whole genome shotgun (WGS) entry which is preliminary data.</text>
</comment>
<protein>
    <submittedName>
        <fullName evidence="1">Uncharacterized protein</fullName>
    </submittedName>
</protein>
<organism evidence="1 2">
    <name type="scientific">Candidatus Shapirobacteria bacterium GW2011_GWE1_38_10</name>
    <dbReference type="NCBI Taxonomy" id="1618488"/>
    <lineage>
        <taxon>Bacteria</taxon>
        <taxon>Candidatus Shapironibacteriota</taxon>
    </lineage>
</organism>
<sequence length="475" mass="48733">MKKHTFIKLLLSTIIISGFIFIYPQKINSVPPKNVKNVLSNSQFSYYGGVGVGTTANDTIIKLDISSFPSKTSNNLFIGDTVSIGVGGSQSTYTIKDIGNTGTIMVNTGISAVSSVAGGSIIATRSAIHTVSFEPQVSATGGIWQVLIKSTSDLAAEKSSDAIPDQQGFDYGTLIAGAVTCPWGATATVGTTAAVALGSPAVTSYYHVIQCALGAGITNPAGTGVTGVITIGNATNALINPSPSNTAAQEGNANIFTFILRHLDSSSVLLDQTPGKIAVVESVRVTATVDPSITFYIDGVGNTLVGSTACGTGTTLSSGAVNTTGDQVIFGSLALSGFNQLGQRLSCVTNAPGGYVVTVHEAGVMKNVNTATTIPDTLCNGGNCTPTSATAWATPSTARSEFGYTMTNIGSSIPFVPGQFKPFGIGNANAQPIMLKTSIPSTTESANVCYRLSITTVQEAGDYESKIVYTATSTF</sequence>
<dbReference type="EMBL" id="LBTX01000001">
    <property type="protein sequence ID" value="KKQ50875.1"/>
    <property type="molecule type" value="Genomic_DNA"/>
</dbReference>
<proteinExistence type="predicted"/>
<gene>
    <name evidence="1" type="ORF">US68_C0001G0074</name>
</gene>
<dbReference type="Proteomes" id="UP000034231">
    <property type="component" value="Unassembled WGS sequence"/>
</dbReference>
<evidence type="ECO:0000313" key="1">
    <source>
        <dbReference type="EMBL" id="KKQ50875.1"/>
    </source>
</evidence>
<name>A0A0G0IIN6_9BACT</name>
<reference evidence="1 2" key="1">
    <citation type="journal article" date="2015" name="Nature">
        <title>rRNA introns, odd ribosomes, and small enigmatic genomes across a large radiation of phyla.</title>
        <authorList>
            <person name="Brown C.T."/>
            <person name="Hug L.A."/>
            <person name="Thomas B.C."/>
            <person name="Sharon I."/>
            <person name="Castelle C.J."/>
            <person name="Singh A."/>
            <person name="Wilkins M.J."/>
            <person name="Williams K.H."/>
            <person name="Banfield J.F."/>
        </authorList>
    </citation>
    <scope>NUCLEOTIDE SEQUENCE [LARGE SCALE GENOMIC DNA]</scope>
</reference>